<keyword evidence="1" id="KW-0472">Membrane</keyword>
<evidence type="ECO:0000313" key="2">
    <source>
        <dbReference type="EMBL" id="MFD1704139.1"/>
    </source>
</evidence>
<dbReference type="EMBL" id="JBHUER010000010">
    <property type="protein sequence ID" value="MFD1704139.1"/>
    <property type="molecule type" value="Genomic_DNA"/>
</dbReference>
<reference evidence="3" key="1">
    <citation type="journal article" date="2019" name="Int. J. Syst. Evol. Microbiol.">
        <title>The Global Catalogue of Microorganisms (GCM) 10K type strain sequencing project: providing services to taxonomists for standard genome sequencing and annotation.</title>
        <authorList>
            <consortium name="The Broad Institute Genomics Platform"/>
            <consortium name="The Broad Institute Genome Sequencing Center for Infectious Disease"/>
            <person name="Wu L."/>
            <person name="Ma J."/>
        </authorList>
    </citation>
    <scope>NUCLEOTIDE SEQUENCE [LARGE SCALE GENOMIC DNA]</scope>
    <source>
        <strain evidence="3">KCTC 23707</strain>
    </source>
</reference>
<gene>
    <name evidence="2" type="ORF">ACFSCV_14130</name>
</gene>
<proteinExistence type="predicted"/>
<feature type="transmembrane region" description="Helical" evidence="1">
    <location>
        <begin position="29"/>
        <end position="50"/>
    </location>
</feature>
<keyword evidence="1" id="KW-0812">Transmembrane</keyword>
<name>A0ABW4KA58_9HYPH</name>
<evidence type="ECO:0000313" key="3">
    <source>
        <dbReference type="Proteomes" id="UP001597308"/>
    </source>
</evidence>
<dbReference type="RefSeq" id="WP_378800215.1">
    <property type="nucleotide sequence ID" value="NZ_JBHUER010000010.1"/>
</dbReference>
<comment type="caution">
    <text evidence="2">The sequence shown here is derived from an EMBL/GenBank/DDBJ whole genome shotgun (WGS) entry which is preliminary data.</text>
</comment>
<keyword evidence="1" id="KW-1133">Transmembrane helix</keyword>
<keyword evidence="3" id="KW-1185">Reference proteome</keyword>
<evidence type="ECO:0000256" key="1">
    <source>
        <dbReference type="SAM" id="Phobius"/>
    </source>
</evidence>
<accession>A0ABW4KA58</accession>
<organism evidence="2 3">
    <name type="scientific">Methylopila henanensis</name>
    <dbReference type="NCBI Taxonomy" id="873516"/>
    <lineage>
        <taxon>Bacteria</taxon>
        <taxon>Pseudomonadati</taxon>
        <taxon>Pseudomonadota</taxon>
        <taxon>Alphaproteobacteria</taxon>
        <taxon>Hyphomicrobiales</taxon>
        <taxon>Methylopilaceae</taxon>
        <taxon>Methylopila</taxon>
    </lineage>
</organism>
<sequence>MDALLTVAELPTVKLLTRTDGPNHWRDDAFVPFLIVGVPIIIYLVWFQFFRRG</sequence>
<dbReference type="Proteomes" id="UP001597308">
    <property type="component" value="Unassembled WGS sequence"/>
</dbReference>
<protein>
    <submittedName>
        <fullName evidence="2">Uncharacterized protein</fullName>
    </submittedName>
</protein>